<keyword evidence="2" id="KW-0812">Transmembrane</keyword>
<dbReference type="FunCoup" id="A0A482WU65">
    <property type="interactions" value="1"/>
</dbReference>
<gene>
    <name evidence="6" type="ORF">LSTR_LSTR010681</name>
</gene>
<dbReference type="SUPFAM" id="SSF52058">
    <property type="entry name" value="L domain-like"/>
    <property type="match status" value="1"/>
</dbReference>
<evidence type="ECO:0000313" key="7">
    <source>
        <dbReference type="Proteomes" id="UP000291343"/>
    </source>
</evidence>
<dbReference type="InterPro" id="IPR032675">
    <property type="entry name" value="LRR_dom_sf"/>
</dbReference>
<dbReference type="PROSITE" id="PS51450">
    <property type="entry name" value="LRR"/>
    <property type="match status" value="1"/>
</dbReference>
<name>A0A482WU65_LAOST</name>
<evidence type="ECO:0000313" key="6">
    <source>
        <dbReference type="EMBL" id="RZF36570.1"/>
    </source>
</evidence>
<evidence type="ECO:0008006" key="8">
    <source>
        <dbReference type="Google" id="ProtNLM"/>
    </source>
</evidence>
<dbReference type="STRING" id="195883.A0A482WU65"/>
<dbReference type="Proteomes" id="UP000291343">
    <property type="component" value="Unassembled WGS sequence"/>
</dbReference>
<dbReference type="SMART" id="SM00364">
    <property type="entry name" value="LRR_BAC"/>
    <property type="match status" value="2"/>
</dbReference>
<sequence length="504" mass="57456">MTGFLTYKFLCSVDFVKGKGGMSLCLLISTLVCLVFSPFSQAAEDGSSHSPDCIHIPFENCPSPTDICKCVYVKPDSTSVICCHITSDNLLKESLTCAGVGRSVTALHLRNVTFDKLDASSEHWQYLVSLSVTDSRVPRLVKRFGSSFGLICLNFSNNGLSEIDPRVVTQLPKLSKLVLSHNNLTMLPEINVHMSHFVLDVSENHHLNCQALRAFHSNLQEKNRAIMFDNENTTFCTTGSEYHWFNSTERVSLTQLRFSIKVDEECPQGPNYKCSCSIIRLVSISKTLMYPVSVDCSNRRLTSLPKPLPNFTTVLNVSYNEITDLIELSKDPTYQDVKEFYADYNKIRELKPLESSNFLHKFVVLSVVHNEIMSIPIYILNDALDRNTKSKFVSIAHNRIVCDCSTAQILKYWLVANKNIIMDSDQLYCNNFNNQRVIELDQNKVCVYKKHWSDYIQYIIALEILLLVLLISKVTYDYWVFKTTGYLPWPASKMPKLPCDWVFE</sequence>
<comment type="caution">
    <text evidence="6">The sequence shown here is derived from an EMBL/GenBank/DDBJ whole genome shotgun (WGS) entry which is preliminary data.</text>
</comment>
<proteinExistence type="predicted"/>
<reference evidence="6 7" key="1">
    <citation type="journal article" date="2017" name="Gigascience">
        <title>Genome sequence of the small brown planthopper, Laodelphax striatellus.</title>
        <authorList>
            <person name="Zhu J."/>
            <person name="Jiang F."/>
            <person name="Wang X."/>
            <person name="Yang P."/>
            <person name="Bao Y."/>
            <person name="Zhao W."/>
            <person name="Wang W."/>
            <person name="Lu H."/>
            <person name="Wang Q."/>
            <person name="Cui N."/>
            <person name="Li J."/>
            <person name="Chen X."/>
            <person name="Luo L."/>
            <person name="Yu J."/>
            <person name="Kang L."/>
            <person name="Cui F."/>
        </authorList>
    </citation>
    <scope>NUCLEOTIDE SEQUENCE [LARGE SCALE GENOMIC DNA]</scope>
    <source>
        <strain evidence="6">Lst14</strain>
    </source>
</reference>
<protein>
    <recommendedName>
        <fullName evidence="8">Protein halfway</fullName>
    </recommendedName>
</protein>
<evidence type="ECO:0000256" key="3">
    <source>
        <dbReference type="ARBA" id="ARBA00022989"/>
    </source>
</evidence>
<organism evidence="6 7">
    <name type="scientific">Laodelphax striatellus</name>
    <name type="common">Small brown planthopper</name>
    <name type="synonym">Delphax striatella</name>
    <dbReference type="NCBI Taxonomy" id="195883"/>
    <lineage>
        <taxon>Eukaryota</taxon>
        <taxon>Metazoa</taxon>
        <taxon>Ecdysozoa</taxon>
        <taxon>Arthropoda</taxon>
        <taxon>Hexapoda</taxon>
        <taxon>Insecta</taxon>
        <taxon>Pterygota</taxon>
        <taxon>Neoptera</taxon>
        <taxon>Paraneoptera</taxon>
        <taxon>Hemiptera</taxon>
        <taxon>Auchenorrhyncha</taxon>
        <taxon>Fulgoroidea</taxon>
        <taxon>Delphacidae</taxon>
        <taxon>Criomorphinae</taxon>
        <taxon>Laodelphax</taxon>
    </lineage>
</organism>
<dbReference type="OrthoDB" id="10068119at2759"/>
<dbReference type="InterPro" id="IPR001611">
    <property type="entry name" value="Leu-rich_rpt"/>
</dbReference>
<keyword evidence="4" id="KW-0472">Membrane</keyword>
<dbReference type="SMR" id="A0A482WU65"/>
<dbReference type="Gene3D" id="3.80.10.10">
    <property type="entry name" value="Ribonuclease Inhibitor"/>
    <property type="match status" value="2"/>
</dbReference>
<comment type="subcellular location">
    <subcellularLocation>
        <location evidence="1">Membrane</location>
        <topology evidence="1">Single-pass type I membrane protein</topology>
    </subcellularLocation>
</comment>
<dbReference type="GO" id="GO:0016020">
    <property type="term" value="C:membrane"/>
    <property type="evidence" value="ECO:0007669"/>
    <property type="project" value="UniProtKB-SubCell"/>
</dbReference>
<dbReference type="InterPro" id="IPR031283">
    <property type="entry name" value="AMIGO"/>
</dbReference>
<keyword evidence="3" id="KW-1133">Transmembrane helix</keyword>
<keyword evidence="7" id="KW-1185">Reference proteome</keyword>
<keyword evidence="5" id="KW-0325">Glycoprotein</keyword>
<dbReference type="PANTHER" id="PTHR24368:SF210">
    <property type="entry name" value="SURFACE ANTIGEN BSPA-LIKE"/>
    <property type="match status" value="1"/>
</dbReference>
<dbReference type="AlphaFoldDB" id="A0A482WU65"/>
<dbReference type="PANTHER" id="PTHR24368">
    <property type="entry name" value="AMPHOTERIN-INDUCED PROTEIN"/>
    <property type="match status" value="1"/>
</dbReference>
<evidence type="ECO:0000256" key="4">
    <source>
        <dbReference type="ARBA" id="ARBA00023136"/>
    </source>
</evidence>
<evidence type="ECO:0000256" key="2">
    <source>
        <dbReference type="ARBA" id="ARBA00022692"/>
    </source>
</evidence>
<evidence type="ECO:0000256" key="1">
    <source>
        <dbReference type="ARBA" id="ARBA00004479"/>
    </source>
</evidence>
<accession>A0A482WU65</accession>
<evidence type="ECO:0000256" key="5">
    <source>
        <dbReference type="ARBA" id="ARBA00023180"/>
    </source>
</evidence>
<dbReference type="EMBL" id="QKKF02026142">
    <property type="protein sequence ID" value="RZF36570.1"/>
    <property type="molecule type" value="Genomic_DNA"/>
</dbReference>
<dbReference type="InParanoid" id="A0A482WU65"/>